<keyword evidence="8 10" id="KW-0460">Magnesium</keyword>
<dbReference type="NCBIfam" id="TIGR00174">
    <property type="entry name" value="miaA"/>
    <property type="match status" value="1"/>
</dbReference>
<evidence type="ECO:0000256" key="11">
    <source>
        <dbReference type="RuleBase" id="RU003783"/>
    </source>
</evidence>
<keyword evidence="6 10" id="KW-0547">Nucleotide-binding</keyword>
<evidence type="ECO:0000256" key="7">
    <source>
        <dbReference type="ARBA" id="ARBA00022840"/>
    </source>
</evidence>
<evidence type="ECO:0000256" key="10">
    <source>
        <dbReference type="HAMAP-Rule" id="MF_00185"/>
    </source>
</evidence>
<comment type="subunit">
    <text evidence="10">Monomer.</text>
</comment>
<evidence type="ECO:0000256" key="12">
    <source>
        <dbReference type="RuleBase" id="RU003784"/>
    </source>
</evidence>
<comment type="similarity">
    <text evidence="3 10 13">Belongs to the IPP transferase family.</text>
</comment>
<dbReference type="RefSeq" id="WP_088254366.1">
    <property type="nucleotide sequence ID" value="NZ_NIDE01000004.1"/>
</dbReference>
<comment type="catalytic activity">
    <reaction evidence="9 10 11">
        <text>adenosine(37) in tRNA + dimethylallyl diphosphate = N(6)-dimethylallyladenosine(37) in tRNA + diphosphate</text>
        <dbReference type="Rhea" id="RHEA:26482"/>
        <dbReference type="Rhea" id="RHEA-COMP:10162"/>
        <dbReference type="Rhea" id="RHEA-COMP:10375"/>
        <dbReference type="ChEBI" id="CHEBI:33019"/>
        <dbReference type="ChEBI" id="CHEBI:57623"/>
        <dbReference type="ChEBI" id="CHEBI:74411"/>
        <dbReference type="ChEBI" id="CHEBI:74415"/>
        <dbReference type="EC" id="2.5.1.75"/>
    </reaction>
</comment>
<dbReference type="Gene3D" id="3.40.50.300">
    <property type="entry name" value="P-loop containing nucleotide triphosphate hydrolases"/>
    <property type="match status" value="1"/>
</dbReference>
<evidence type="ECO:0000256" key="9">
    <source>
        <dbReference type="ARBA" id="ARBA00049563"/>
    </source>
</evidence>
<evidence type="ECO:0000256" key="2">
    <source>
        <dbReference type="ARBA" id="ARBA00003213"/>
    </source>
</evidence>
<dbReference type="GO" id="GO:0052381">
    <property type="term" value="F:tRNA dimethylallyltransferase activity"/>
    <property type="evidence" value="ECO:0007669"/>
    <property type="project" value="UniProtKB-UniRule"/>
</dbReference>
<dbReference type="Proteomes" id="UP000214646">
    <property type="component" value="Unassembled WGS sequence"/>
</dbReference>
<dbReference type="CDD" id="cd02019">
    <property type="entry name" value="NK"/>
    <property type="match status" value="1"/>
</dbReference>
<dbReference type="HAMAP" id="MF_00185">
    <property type="entry name" value="IPP_trans"/>
    <property type="match status" value="1"/>
</dbReference>
<protein>
    <recommendedName>
        <fullName evidence="10">tRNA dimethylallyltransferase</fullName>
        <ecNumber evidence="10">2.5.1.75</ecNumber>
    </recommendedName>
    <alternativeName>
        <fullName evidence="10">Dimethylallyl diphosphate:tRNA dimethylallyltransferase</fullName>
        <shortName evidence="10">DMAPP:tRNA dimethylallyltransferase</shortName>
        <shortName evidence="10">DMATase</shortName>
    </alternativeName>
    <alternativeName>
        <fullName evidence="10">Isopentenyl-diphosphate:tRNA isopentenyltransferase</fullName>
        <shortName evidence="10">IPP transferase</shortName>
        <shortName evidence="10">IPPT</shortName>
        <shortName evidence="10">IPTase</shortName>
    </alternativeName>
</protein>
<keyword evidence="4 10" id="KW-0808">Transferase</keyword>
<dbReference type="AlphaFoldDB" id="A0A225DQ84"/>
<sequence length="319" mass="35233">MPPPPTAFADALILTGPTGSGKSAVALELAEQMGCEIVALDSMTLYRGMDIGTAKPTREEMARVPHHLVDVLDPWESGSIAWWLDRAAEACAAIRARGRRPLFVGGTPFYLKALLCGLFDAPPVDPAVRRALEEEAERIGKGALHERLASIDPKTAARLHPNDVRRVVRALEVFETTGRPISSFQQTWDTPAFASGESPSPVPLPCVAIEWPREVLYQRIDARVIAMLDAGWLDEVRRLRELPRPLSKEAAQALGYRELTTFLDGASGWPETVALIQMRTRQFAKRQLTWFRSLPGCRPCPADLPGLADRVREMWAIAP</sequence>
<evidence type="ECO:0000256" key="3">
    <source>
        <dbReference type="ARBA" id="ARBA00005842"/>
    </source>
</evidence>
<dbReference type="EMBL" id="NIDE01000004">
    <property type="protein sequence ID" value="OWK43542.1"/>
    <property type="molecule type" value="Genomic_DNA"/>
</dbReference>
<evidence type="ECO:0000313" key="14">
    <source>
        <dbReference type="EMBL" id="OWK43542.1"/>
    </source>
</evidence>
<dbReference type="InterPro" id="IPR039657">
    <property type="entry name" value="Dimethylallyltransferase"/>
</dbReference>
<evidence type="ECO:0000313" key="15">
    <source>
        <dbReference type="Proteomes" id="UP000214646"/>
    </source>
</evidence>
<dbReference type="OrthoDB" id="9776390at2"/>
<dbReference type="Gene3D" id="1.10.20.140">
    <property type="match status" value="1"/>
</dbReference>
<reference evidence="15" key="1">
    <citation type="submission" date="2017-06" db="EMBL/GenBank/DDBJ databases">
        <title>Genome analysis of Fimbriiglobus ruber SP5, the first member of the order Planctomycetales with confirmed chitinolytic capability.</title>
        <authorList>
            <person name="Ravin N.V."/>
            <person name="Rakitin A.L."/>
            <person name="Ivanova A.A."/>
            <person name="Beletsky A.V."/>
            <person name="Kulichevskaya I.S."/>
            <person name="Mardanov A.V."/>
            <person name="Dedysh S.N."/>
        </authorList>
    </citation>
    <scope>NUCLEOTIDE SEQUENCE [LARGE SCALE GENOMIC DNA]</scope>
    <source>
        <strain evidence="15">SP5</strain>
    </source>
</reference>
<evidence type="ECO:0000256" key="4">
    <source>
        <dbReference type="ARBA" id="ARBA00022679"/>
    </source>
</evidence>
<evidence type="ECO:0000256" key="13">
    <source>
        <dbReference type="RuleBase" id="RU003785"/>
    </source>
</evidence>
<feature type="region of interest" description="Interaction with substrate tRNA" evidence="10">
    <location>
        <begin position="41"/>
        <end position="44"/>
    </location>
</feature>
<dbReference type="FunFam" id="1.10.20.140:FF:000001">
    <property type="entry name" value="tRNA dimethylallyltransferase"/>
    <property type="match status" value="1"/>
</dbReference>
<feature type="binding site" evidence="10">
    <location>
        <begin position="16"/>
        <end position="23"/>
    </location>
    <ligand>
        <name>ATP</name>
        <dbReference type="ChEBI" id="CHEBI:30616"/>
    </ligand>
</feature>
<evidence type="ECO:0000256" key="8">
    <source>
        <dbReference type="ARBA" id="ARBA00022842"/>
    </source>
</evidence>
<accession>A0A225DQ84</accession>
<dbReference type="Pfam" id="PF01715">
    <property type="entry name" value="IPPT"/>
    <property type="match status" value="1"/>
</dbReference>
<keyword evidence="15" id="KW-1185">Reference proteome</keyword>
<keyword evidence="7 10" id="KW-0067">ATP-binding</keyword>
<organism evidence="14 15">
    <name type="scientific">Fimbriiglobus ruber</name>
    <dbReference type="NCBI Taxonomy" id="1908690"/>
    <lineage>
        <taxon>Bacteria</taxon>
        <taxon>Pseudomonadati</taxon>
        <taxon>Planctomycetota</taxon>
        <taxon>Planctomycetia</taxon>
        <taxon>Gemmatales</taxon>
        <taxon>Gemmataceae</taxon>
        <taxon>Fimbriiglobus</taxon>
    </lineage>
</organism>
<feature type="binding site" evidence="10">
    <location>
        <begin position="18"/>
        <end position="23"/>
    </location>
    <ligand>
        <name>substrate</name>
    </ligand>
</feature>
<evidence type="ECO:0000256" key="1">
    <source>
        <dbReference type="ARBA" id="ARBA00001946"/>
    </source>
</evidence>
<comment type="function">
    <text evidence="2 10 12">Catalyzes the transfer of a dimethylallyl group onto the adenine at position 37 in tRNAs that read codons beginning with uridine, leading to the formation of N6-(dimethylallyl)adenosine (i(6)A).</text>
</comment>
<name>A0A225DQ84_9BACT</name>
<comment type="caution">
    <text evidence="14">The sequence shown here is derived from an EMBL/GenBank/DDBJ whole genome shotgun (WGS) entry which is preliminary data.</text>
</comment>
<dbReference type="InterPro" id="IPR027417">
    <property type="entry name" value="P-loop_NTPase"/>
</dbReference>
<gene>
    <name evidence="10" type="primary">miaA</name>
    <name evidence="14" type="ORF">FRUB_03141</name>
</gene>
<dbReference type="PANTHER" id="PTHR11088:SF60">
    <property type="entry name" value="TRNA DIMETHYLALLYLTRANSFERASE"/>
    <property type="match status" value="1"/>
</dbReference>
<dbReference type="GO" id="GO:0006400">
    <property type="term" value="P:tRNA modification"/>
    <property type="evidence" value="ECO:0007669"/>
    <property type="project" value="TreeGrafter"/>
</dbReference>
<dbReference type="SUPFAM" id="SSF52540">
    <property type="entry name" value="P-loop containing nucleoside triphosphate hydrolases"/>
    <property type="match status" value="2"/>
</dbReference>
<dbReference type="PANTHER" id="PTHR11088">
    <property type="entry name" value="TRNA DIMETHYLALLYLTRANSFERASE"/>
    <property type="match status" value="1"/>
</dbReference>
<comment type="caution">
    <text evidence="10">Lacks conserved residue(s) required for the propagation of feature annotation.</text>
</comment>
<dbReference type="EC" id="2.5.1.75" evidence="10"/>
<feature type="site" description="Interaction with substrate tRNA" evidence="10">
    <location>
        <position position="129"/>
    </location>
</feature>
<dbReference type="GO" id="GO:0005524">
    <property type="term" value="F:ATP binding"/>
    <property type="evidence" value="ECO:0007669"/>
    <property type="project" value="UniProtKB-UniRule"/>
</dbReference>
<comment type="cofactor">
    <cofactor evidence="1 10">
        <name>Mg(2+)</name>
        <dbReference type="ChEBI" id="CHEBI:18420"/>
    </cofactor>
</comment>
<feature type="site" description="Interaction with substrate tRNA" evidence="10">
    <location>
        <position position="107"/>
    </location>
</feature>
<proteinExistence type="inferred from homology"/>
<evidence type="ECO:0000256" key="5">
    <source>
        <dbReference type="ARBA" id="ARBA00022694"/>
    </source>
</evidence>
<keyword evidence="5 10" id="KW-0819">tRNA processing</keyword>
<evidence type="ECO:0000256" key="6">
    <source>
        <dbReference type="ARBA" id="ARBA00022741"/>
    </source>
</evidence>
<dbReference type="InterPro" id="IPR018022">
    <property type="entry name" value="IPT"/>
</dbReference>